<dbReference type="InterPro" id="IPR038020">
    <property type="entry name" value="MbtH-like_sf"/>
</dbReference>
<protein>
    <submittedName>
        <fullName evidence="2">MbtH protein</fullName>
    </submittedName>
</protein>
<accession>A0A7W7VMA3</accession>
<proteinExistence type="predicted"/>
<dbReference type="Gene3D" id="3.90.820.10">
    <property type="entry name" value="Structural Genomics, Unknown Function 30-nov-00 1gh9 Mol_id"/>
    <property type="match status" value="1"/>
</dbReference>
<dbReference type="EMBL" id="JACHJP010000002">
    <property type="protein sequence ID" value="MBB4915269.1"/>
    <property type="molecule type" value="Genomic_DNA"/>
</dbReference>
<dbReference type="AlphaFoldDB" id="A0A7W7VMA3"/>
<dbReference type="RefSeq" id="WP_184713953.1">
    <property type="nucleotide sequence ID" value="NZ_JACHJP010000002.1"/>
</dbReference>
<dbReference type="PANTHER" id="PTHR38444">
    <property type="entry name" value="ENTEROBACTIN BIOSYNTHESIS PROTEIN YBDZ"/>
    <property type="match status" value="1"/>
</dbReference>
<dbReference type="Proteomes" id="UP000552644">
    <property type="component" value="Unassembled WGS sequence"/>
</dbReference>
<dbReference type="GO" id="GO:0019290">
    <property type="term" value="P:siderophore biosynthetic process"/>
    <property type="evidence" value="ECO:0007669"/>
    <property type="project" value="TreeGrafter"/>
</dbReference>
<comment type="caution">
    <text evidence="2">The sequence shown here is derived from an EMBL/GenBank/DDBJ whole genome shotgun (WGS) entry which is preliminary data.</text>
</comment>
<sequence length="71" mass="7840">MANPFENPDGAFLVLVNERGQHSLWPVFAAVPAGWAVAHGPSGREDCLDHVRTNWTDTRPRDLAAHLDAQH</sequence>
<keyword evidence="3" id="KW-1185">Reference proteome</keyword>
<organism evidence="2 3">
    <name type="scientific">Streptosporangium saharense</name>
    <dbReference type="NCBI Taxonomy" id="1706840"/>
    <lineage>
        <taxon>Bacteria</taxon>
        <taxon>Bacillati</taxon>
        <taxon>Actinomycetota</taxon>
        <taxon>Actinomycetes</taxon>
        <taxon>Streptosporangiales</taxon>
        <taxon>Streptosporangiaceae</taxon>
        <taxon>Streptosporangium</taxon>
    </lineage>
</organism>
<name>A0A7W7VMA3_9ACTN</name>
<gene>
    <name evidence="2" type="ORF">FHS44_002354</name>
</gene>
<dbReference type="SUPFAM" id="SSF160582">
    <property type="entry name" value="MbtH-like"/>
    <property type="match status" value="1"/>
</dbReference>
<dbReference type="SMART" id="SM00923">
    <property type="entry name" value="MbtH"/>
    <property type="match status" value="1"/>
</dbReference>
<dbReference type="Pfam" id="PF03621">
    <property type="entry name" value="MbtH"/>
    <property type="match status" value="1"/>
</dbReference>
<dbReference type="InterPro" id="IPR037407">
    <property type="entry name" value="MLP_fam"/>
</dbReference>
<evidence type="ECO:0000259" key="1">
    <source>
        <dbReference type="SMART" id="SM00923"/>
    </source>
</evidence>
<dbReference type="InterPro" id="IPR005153">
    <property type="entry name" value="MbtH-like_dom"/>
</dbReference>
<reference evidence="2 3" key="1">
    <citation type="submission" date="2020-08" db="EMBL/GenBank/DDBJ databases">
        <title>Genomic Encyclopedia of Type Strains, Phase III (KMG-III): the genomes of soil and plant-associated and newly described type strains.</title>
        <authorList>
            <person name="Whitman W."/>
        </authorList>
    </citation>
    <scope>NUCLEOTIDE SEQUENCE [LARGE SCALE GENOMIC DNA]</scope>
    <source>
        <strain evidence="2 3">CECT 8840</strain>
    </source>
</reference>
<dbReference type="PANTHER" id="PTHR38444:SF1">
    <property type="entry name" value="ENTEROBACTIN BIOSYNTHESIS PROTEIN YBDZ"/>
    <property type="match status" value="1"/>
</dbReference>
<evidence type="ECO:0000313" key="2">
    <source>
        <dbReference type="EMBL" id="MBB4915269.1"/>
    </source>
</evidence>
<feature type="domain" description="MbtH-like" evidence="1">
    <location>
        <begin position="3"/>
        <end position="53"/>
    </location>
</feature>
<dbReference type="GO" id="GO:0005829">
    <property type="term" value="C:cytosol"/>
    <property type="evidence" value="ECO:0007669"/>
    <property type="project" value="TreeGrafter"/>
</dbReference>
<evidence type="ECO:0000313" key="3">
    <source>
        <dbReference type="Proteomes" id="UP000552644"/>
    </source>
</evidence>